<dbReference type="AlphaFoldDB" id="A0A9P4S8S1"/>
<dbReference type="Pfam" id="PF13508">
    <property type="entry name" value="Acetyltransf_7"/>
    <property type="match status" value="1"/>
</dbReference>
<accession>A0A9P4S8S1</accession>
<organism evidence="3 4">
    <name type="scientific">Patellaria atrata CBS 101060</name>
    <dbReference type="NCBI Taxonomy" id="1346257"/>
    <lineage>
        <taxon>Eukaryota</taxon>
        <taxon>Fungi</taxon>
        <taxon>Dikarya</taxon>
        <taxon>Ascomycota</taxon>
        <taxon>Pezizomycotina</taxon>
        <taxon>Dothideomycetes</taxon>
        <taxon>Dothideomycetes incertae sedis</taxon>
        <taxon>Patellariales</taxon>
        <taxon>Patellariaceae</taxon>
        <taxon>Patellaria</taxon>
    </lineage>
</organism>
<keyword evidence="4" id="KW-1185">Reference proteome</keyword>
<sequence length="266" mass="30395">MAEKIHVRRMTEADIDGAVDTIQLAFKDDPYSKWIYNEESKFSPERNRISLSLRCRWGIKHGLFYVAYPASDPSRVVGTAMWLAPKPADAPESWSLYLSRWHLWLAQLCMNAVYGRGGLNVARYWTWKASQAAAQAECWSDARGYYFCNIVTVLPGWQGKGVGRKLMEVVLERADREGVGAYLESSLREPNVRIYERLGFRLVREMECKEGGEGIMLFCMIRPPKGAEEGKRVERNEVGNVRVDDREAEETNKEGTNDRADSPMEN</sequence>
<dbReference type="EMBL" id="MU006097">
    <property type="protein sequence ID" value="KAF2838171.1"/>
    <property type="molecule type" value="Genomic_DNA"/>
</dbReference>
<comment type="caution">
    <text evidence="3">The sequence shown here is derived from an EMBL/GenBank/DDBJ whole genome shotgun (WGS) entry which is preliminary data.</text>
</comment>
<dbReference type="InterPro" id="IPR000182">
    <property type="entry name" value="GNAT_dom"/>
</dbReference>
<evidence type="ECO:0000256" key="1">
    <source>
        <dbReference type="SAM" id="MobiDB-lite"/>
    </source>
</evidence>
<name>A0A9P4S8S1_9PEZI</name>
<feature type="domain" description="N-acetyltransferase" evidence="2">
    <location>
        <begin position="80"/>
        <end position="222"/>
    </location>
</feature>
<dbReference type="PROSITE" id="PS51186">
    <property type="entry name" value="GNAT"/>
    <property type="match status" value="1"/>
</dbReference>
<dbReference type="PANTHER" id="PTHR42791">
    <property type="entry name" value="GNAT FAMILY ACETYLTRANSFERASE"/>
    <property type="match status" value="1"/>
</dbReference>
<reference evidence="3" key="1">
    <citation type="journal article" date="2020" name="Stud. Mycol.">
        <title>101 Dothideomycetes genomes: a test case for predicting lifestyles and emergence of pathogens.</title>
        <authorList>
            <person name="Haridas S."/>
            <person name="Albert R."/>
            <person name="Binder M."/>
            <person name="Bloem J."/>
            <person name="Labutti K."/>
            <person name="Salamov A."/>
            <person name="Andreopoulos B."/>
            <person name="Baker S."/>
            <person name="Barry K."/>
            <person name="Bills G."/>
            <person name="Bluhm B."/>
            <person name="Cannon C."/>
            <person name="Castanera R."/>
            <person name="Culley D."/>
            <person name="Daum C."/>
            <person name="Ezra D."/>
            <person name="Gonzalez J."/>
            <person name="Henrissat B."/>
            <person name="Kuo A."/>
            <person name="Liang C."/>
            <person name="Lipzen A."/>
            <person name="Lutzoni F."/>
            <person name="Magnuson J."/>
            <person name="Mondo S."/>
            <person name="Nolan M."/>
            <person name="Ohm R."/>
            <person name="Pangilinan J."/>
            <person name="Park H.-J."/>
            <person name="Ramirez L."/>
            <person name="Alfaro M."/>
            <person name="Sun H."/>
            <person name="Tritt A."/>
            <person name="Yoshinaga Y."/>
            <person name="Zwiers L.-H."/>
            <person name="Turgeon B."/>
            <person name="Goodwin S."/>
            <person name="Spatafora J."/>
            <person name="Crous P."/>
            <person name="Grigoriev I."/>
        </authorList>
    </citation>
    <scope>NUCLEOTIDE SEQUENCE</scope>
    <source>
        <strain evidence="3">CBS 101060</strain>
    </source>
</reference>
<protein>
    <submittedName>
        <fullName evidence="3">Acyl-CoA N-acyltransferase</fullName>
    </submittedName>
</protein>
<dbReference type="PANTHER" id="PTHR42791:SF4">
    <property type="entry name" value="ACETYLTRANSFERASE, GNAT FAMILY FAMILY (AFU_ORTHOLOGUE AFUA_4G09540)-RELATED"/>
    <property type="match status" value="1"/>
</dbReference>
<dbReference type="CDD" id="cd04301">
    <property type="entry name" value="NAT_SF"/>
    <property type="match status" value="1"/>
</dbReference>
<evidence type="ECO:0000313" key="3">
    <source>
        <dbReference type="EMBL" id="KAF2838171.1"/>
    </source>
</evidence>
<gene>
    <name evidence="3" type="ORF">M501DRAFT_1005036</name>
</gene>
<feature type="region of interest" description="Disordered" evidence="1">
    <location>
        <begin position="228"/>
        <end position="266"/>
    </location>
</feature>
<dbReference type="Proteomes" id="UP000799429">
    <property type="component" value="Unassembled WGS sequence"/>
</dbReference>
<dbReference type="SUPFAM" id="SSF55729">
    <property type="entry name" value="Acyl-CoA N-acyltransferases (Nat)"/>
    <property type="match status" value="1"/>
</dbReference>
<dbReference type="InterPro" id="IPR016181">
    <property type="entry name" value="Acyl_CoA_acyltransferase"/>
</dbReference>
<proteinExistence type="predicted"/>
<evidence type="ECO:0000313" key="4">
    <source>
        <dbReference type="Proteomes" id="UP000799429"/>
    </source>
</evidence>
<dbReference type="Gene3D" id="3.40.630.30">
    <property type="match status" value="1"/>
</dbReference>
<evidence type="ECO:0000259" key="2">
    <source>
        <dbReference type="PROSITE" id="PS51186"/>
    </source>
</evidence>
<dbReference type="InterPro" id="IPR052523">
    <property type="entry name" value="Trichothecene_AcTrans"/>
</dbReference>
<dbReference type="OrthoDB" id="512662at2759"/>
<dbReference type="GO" id="GO:0016747">
    <property type="term" value="F:acyltransferase activity, transferring groups other than amino-acyl groups"/>
    <property type="evidence" value="ECO:0007669"/>
    <property type="project" value="InterPro"/>
</dbReference>